<dbReference type="SUPFAM" id="SSF55136">
    <property type="entry name" value="Probable bacterial effector-binding domain"/>
    <property type="match status" value="1"/>
</dbReference>
<evidence type="ECO:0000313" key="1">
    <source>
        <dbReference type="EMBL" id="CAB4686777.1"/>
    </source>
</evidence>
<accession>A0A6J6NK61</accession>
<dbReference type="InterPro" id="IPR011256">
    <property type="entry name" value="Reg_factor_effector_dom_sf"/>
</dbReference>
<sequence>MTEQQPYTVLSNTNGIELRHYPAYVLVQVREPGDFMLAGNRGFQPLVSYISGNNATGQKIAMTAPVIQEPFGEADHLVSFVMPADFDFESMPLPVSSRLKIVPVGEHYAAAIKFSGGWNEQRFAAKGEELVSAVKSAGLEPVGSVYWARFDPPYKPAFLRRNEALIRIKDIKEGTK</sequence>
<protein>
    <submittedName>
        <fullName evidence="1">Unannotated protein</fullName>
    </submittedName>
</protein>
<dbReference type="Gene3D" id="3.20.80.10">
    <property type="entry name" value="Regulatory factor, effector binding domain"/>
    <property type="match status" value="1"/>
</dbReference>
<dbReference type="Pfam" id="PF04832">
    <property type="entry name" value="SOUL"/>
    <property type="match status" value="1"/>
</dbReference>
<dbReference type="InterPro" id="IPR006917">
    <property type="entry name" value="SOUL_heme-bd"/>
</dbReference>
<dbReference type="PANTHER" id="PTHR11220">
    <property type="entry name" value="HEME-BINDING PROTEIN-RELATED"/>
    <property type="match status" value="1"/>
</dbReference>
<dbReference type="PANTHER" id="PTHR11220:SF58">
    <property type="entry name" value="SOUL HEME-BINDING FAMILY PROTEIN"/>
    <property type="match status" value="1"/>
</dbReference>
<gene>
    <name evidence="1" type="ORF">UFOPK2370_00686</name>
</gene>
<name>A0A6J6NK61_9ZZZZ</name>
<dbReference type="EMBL" id="CAEZXK010000014">
    <property type="protein sequence ID" value="CAB4686777.1"/>
    <property type="molecule type" value="Genomic_DNA"/>
</dbReference>
<organism evidence="1">
    <name type="scientific">freshwater metagenome</name>
    <dbReference type="NCBI Taxonomy" id="449393"/>
    <lineage>
        <taxon>unclassified sequences</taxon>
        <taxon>metagenomes</taxon>
        <taxon>ecological metagenomes</taxon>
    </lineage>
</organism>
<dbReference type="AlphaFoldDB" id="A0A6J6NK61"/>
<reference evidence="1" key="1">
    <citation type="submission" date="2020-05" db="EMBL/GenBank/DDBJ databases">
        <authorList>
            <person name="Chiriac C."/>
            <person name="Salcher M."/>
            <person name="Ghai R."/>
            <person name="Kavagutti S V."/>
        </authorList>
    </citation>
    <scope>NUCLEOTIDE SEQUENCE</scope>
</reference>
<proteinExistence type="predicted"/>